<feature type="compositionally biased region" description="Basic and acidic residues" evidence="1">
    <location>
        <begin position="45"/>
        <end position="54"/>
    </location>
</feature>
<name>A0A8S9RRL1_BRACR</name>
<sequence length="211" mass="24138">MEPDQHIDQDLPNFSAEVQFPDRTTQTGWAVYRIDPQTYGMELQQEQRPDDRIDQTGARLSRPTRHSKTNGQARIDFEQVESESDRGFSLLAHLDRTGDRTDELIRHFDQFMEFDHPNLSKARIQKLSDDLAFIWSISGYLRVNSLSSCWTCVSHQAADEISGKIIGPSATLCVTVHPISSQSFRIKSISPVPVECLFLRVHHKGWNWGNV</sequence>
<gene>
    <name evidence="2" type="ORF">F2Q69_00029462</name>
</gene>
<feature type="region of interest" description="Disordered" evidence="1">
    <location>
        <begin position="43"/>
        <end position="71"/>
    </location>
</feature>
<dbReference type="EMBL" id="QGKX02000088">
    <property type="protein sequence ID" value="KAF3583915.1"/>
    <property type="molecule type" value="Genomic_DNA"/>
</dbReference>
<proteinExistence type="predicted"/>
<protein>
    <submittedName>
        <fullName evidence="2">Uncharacterized protein</fullName>
    </submittedName>
</protein>
<comment type="caution">
    <text evidence="2">The sequence shown here is derived from an EMBL/GenBank/DDBJ whole genome shotgun (WGS) entry which is preliminary data.</text>
</comment>
<evidence type="ECO:0000313" key="3">
    <source>
        <dbReference type="Proteomes" id="UP000712600"/>
    </source>
</evidence>
<organism evidence="2 3">
    <name type="scientific">Brassica cretica</name>
    <name type="common">Mustard</name>
    <dbReference type="NCBI Taxonomy" id="69181"/>
    <lineage>
        <taxon>Eukaryota</taxon>
        <taxon>Viridiplantae</taxon>
        <taxon>Streptophyta</taxon>
        <taxon>Embryophyta</taxon>
        <taxon>Tracheophyta</taxon>
        <taxon>Spermatophyta</taxon>
        <taxon>Magnoliopsida</taxon>
        <taxon>eudicotyledons</taxon>
        <taxon>Gunneridae</taxon>
        <taxon>Pentapetalae</taxon>
        <taxon>rosids</taxon>
        <taxon>malvids</taxon>
        <taxon>Brassicales</taxon>
        <taxon>Brassicaceae</taxon>
        <taxon>Brassiceae</taxon>
        <taxon>Brassica</taxon>
    </lineage>
</organism>
<reference evidence="2" key="1">
    <citation type="submission" date="2019-12" db="EMBL/GenBank/DDBJ databases">
        <title>Genome sequencing and annotation of Brassica cretica.</title>
        <authorList>
            <person name="Studholme D.J."/>
            <person name="Sarris P."/>
        </authorList>
    </citation>
    <scope>NUCLEOTIDE SEQUENCE</scope>
    <source>
        <strain evidence="2">PFS-109/04</strain>
        <tissue evidence="2">Leaf</tissue>
    </source>
</reference>
<accession>A0A8S9RRL1</accession>
<evidence type="ECO:0000313" key="2">
    <source>
        <dbReference type="EMBL" id="KAF3583915.1"/>
    </source>
</evidence>
<evidence type="ECO:0000256" key="1">
    <source>
        <dbReference type="SAM" id="MobiDB-lite"/>
    </source>
</evidence>
<dbReference type="Proteomes" id="UP000712600">
    <property type="component" value="Unassembled WGS sequence"/>
</dbReference>
<dbReference type="AlphaFoldDB" id="A0A8S9RRL1"/>